<keyword evidence="1" id="KW-0238">DNA-binding</keyword>
<dbReference type="RefSeq" id="WP_249295299.1">
    <property type="nucleotide sequence ID" value="NZ_JACRSV010000002.1"/>
</dbReference>
<feature type="domain" description="HTH cro/C1-type" evidence="2">
    <location>
        <begin position="4"/>
        <end position="58"/>
    </location>
</feature>
<gene>
    <name evidence="3" type="ORF">H8710_09595</name>
</gene>
<dbReference type="PANTHER" id="PTHR46558:SF4">
    <property type="entry name" value="DNA-BIDING PHAGE PROTEIN"/>
    <property type="match status" value="1"/>
</dbReference>
<dbReference type="SMART" id="SM00530">
    <property type="entry name" value="HTH_XRE"/>
    <property type="match status" value="1"/>
</dbReference>
<name>A0A926E4X7_9FIRM</name>
<proteinExistence type="predicted"/>
<dbReference type="PROSITE" id="PS50943">
    <property type="entry name" value="HTH_CROC1"/>
    <property type="match status" value="1"/>
</dbReference>
<evidence type="ECO:0000313" key="4">
    <source>
        <dbReference type="Proteomes" id="UP000610760"/>
    </source>
</evidence>
<dbReference type="GO" id="GO:0003677">
    <property type="term" value="F:DNA binding"/>
    <property type="evidence" value="ECO:0007669"/>
    <property type="project" value="UniProtKB-KW"/>
</dbReference>
<dbReference type="Pfam" id="PF01381">
    <property type="entry name" value="HTH_3"/>
    <property type="match status" value="1"/>
</dbReference>
<dbReference type="AlphaFoldDB" id="A0A926E4X7"/>
<protein>
    <submittedName>
        <fullName evidence="3">Helix-turn-helix transcriptional regulator</fullName>
    </submittedName>
</protein>
<dbReference type="EMBL" id="JACRSV010000002">
    <property type="protein sequence ID" value="MBC8560317.1"/>
    <property type="molecule type" value="Genomic_DNA"/>
</dbReference>
<organism evidence="3 4">
    <name type="scientific">Fumia xinanensis</name>
    <dbReference type="NCBI Taxonomy" id="2763659"/>
    <lineage>
        <taxon>Bacteria</taxon>
        <taxon>Bacillati</taxon>
        <taxon>Bacillota</taxon>
        <taxon>Clostridia</taxon>
        <taxon>Eubacteriales</taxon>
        <taxon>Oscillospiraceae</taxon>
        <taxon>Fumia</taxon>
    </lineage>
</organism>
<dbReference type="Proteomes" id="UP000610760">
    <property type="component" value="Unassembled WGS sequence"/>
</dbReference>
<dbReference type="SUPFAM" id="SSF47413">
    <property type="entry name" value="lambda repressor-like DNA-binding domains"/>
    <property type="match status" value="1"/>
</dbReference>
<accession>A0A926E4X7</accession>
<dbReference type="PANTHER" id="PTHR46558">
    <property type="entry name" value="TRACRIPTIONAL REGULATORY PROTEIN-RELATED-RELATED"/>
    <property type="match status" value="1"/>
</dbReference>
<dbReference type="InterPro" id="IPR001387">
    <property type="entry name" value="Cro/C1-type_HTH"/>
</dbReference>
<dbReference type="InterPro" id="IPR010982">
    <property type="entry name" value="Lambda_DNA-bd_dom_sf"/>
</dbReference>
<keyword evidence="4" id="KW-1185">Reference proteome</keyword>
<reference evidence="3" key="1">
    <citation type="submission" date="2020-08" db="EMBL/GenBank/DDBJ databases">
        <title>Genome public.</title>
        <authorList>
            <person name="Liu C."/>
            <person name="Sun Q."/>
        </authorList>
    </citation>
    <scope>NUCLEOTIDE SEQUENCE</scope>
    <source>
        <strain evidence="3">NSJ-33</strain>
    </source>
</reference>
<evidence type="ECO:0000259" key="2">
    <source>
        <dbReference type="PROSITE" id="PS50943"/>
    </source>
</evidence>
<evidence type="ECO:0000256" key="1">
    <source>
        <dbReference type="ARBA" id="ARBA00023125"/>
    </source>
</evidence>
<comment type="caution">
    <text evidence="3">The sequence shown here is derived from an EMBL/GenBank/DDBJ whole genome shotgun (WGS) entry which is preliminary data.</text>
</comment>
<evidence type="ECO:0000313" key="3">
    <source>
        <dbReference type="EMBL" id="MBC8560317.1"/>
    </source>
</evidence>
<dbReference type="CDD" id="cd00093">
    <property type="entry name" value="HTH_XRE"/>
    <property type="match status" value="1"/>
</dbReference>
<sequence>MNRLKELRVDRDLTQSQVAAAIGITQRKYSYIETGIQQATEAILKNLAEYYGVSVDYLLKLTDDPAPYPKKKRRI</sequence>
<dbReference type="Gene3D" id="1.10.260.40">
    <property type="entry name" value="lambda repressor-like DNA-binding domains"/>
    <property type="match status" value="1"/>
</dbReference>